<dbReference type="Proteomes" id="UP001501521">
    <property type="component" value="Unassembled WGS sequence"/>
</dbReference>
<accession>A0ABP9F4I8</accession>
<name>A0ABP9F4I8_9ACTN</name>
<keyword evidence="3 7" id="KW-0812">Transmembrane</keyword>
<protein>
    <recommendedName>
        <fullName evidence="8">ABC3 transporter permease C-terminal domain-containing protein</fullName>
    </recommendedName>
</protein>
<dbReference type="InterPro" id="IPR050250">
    <property type="entry name" value="Macrolide_Exporter_MacB"/>
</dbReference>
<keyword evidence="10" id="KW-1185">Reference proteome</keyword>
<feature type="domain" description="ABC3 transporter permease C-terminal" evidence="8">
    <location>
        <begin position="761"/>
        <end position="883"/>
    </location>
</feature>
<evidence type="ECO:0000256" key="4">
    <source>
        <dbReference type="ARBA" id="ARBA00022989"/>
    </source>
</evidence>
<keyword evidence="5 7" id="KW-0472">Membrane</keyword>
<evidence type="ECO:0000256" key="7">
    <source>
        <dbReference type="SAM" id="Phobius"/>
    </source>
</evidence>
<organism evidence="9 10">
    <name type="scientific">Tessaracoccus lubricantis</name>
    <dbReference type="NCBI Taxonomy" id="545543"/>
    <lineage>
        <taxon>Bacteria</taxon>
        <taxon>Bacillati</taxon>
        <taxon>Actinomycetota</taxon>
        <taxon>Actinomycetes</taxon>
        <taxon>Propionibacteriales</taxon>
        <taxon>Propionibacteriaceae</taxon>
        <taxon>Tessaracoccus</taxon>
    </lineage>
</organism>
<evidence type="ECO:0000313" key="10">
    <source>
        <dbReference type="Proteomes" id="UP001501521"/>
    </source>
</evidence>
<dbReference type="PANTHER" id="PTHR30572:SF4">
    <property type="entry name" value="ABC TRANSPORTER PERMEASE YTRF"/>
    <property type="match status" value="1"/>
</dbReference>
<feature type="transmembrane region" description="Helical" evidence="7">
    <location>
        <begin position="812"/>
        <end position="838"/>
    </location>
</feature>
<keyword evidence="4 7" id="KW-1133">Transmembrane helix</keyword>
<dbReference type="Pfam" id="PF02687">
    <property type="entry name" value="FtsX"/>
    <property type="match status" value="1"/>
</dbReference>
<dbReference type="PANTHER" id="PTHR30572">
    <property type="entry name" value="MEMBRANE COMPONENT OF TRANSPORTER-RELATED"/>
    <property type="match status" value="1"/>
</dbReference>
<feature type="transmembrane region" description="Helical" evidence="7">
    <location>
        <begin position="858"/>
        <end position="881"/>
    </location>
</feature>
<reference evidence="10" key="1">
    <citation type="journal article" date="2019" name="Int. J. Syst. Evol. Microbiol.">
        <title>The Global Catalogue of Microorganisms (GCM) 10K type strain sequencing project: providing services to taxonomists for standard genome sequencing and annotation.</title>
        <authorList>
            <consortium name="The Broad Institute Genomics Platform"/>
            <consortium name="The Broad Institute Genome Sequencing Center for Infectious Disease"/>
            <person name="Wu L."/>
            <person name="Ma J."/>
        </authorList>
    </citation>
    <scope>NUCLEOTIDE SEQUENCE [LARGE SCALE GENOMIC DNA]</scope>
    <source>
        <strain evidence="10">JCM 19125</strain>
    </source>
</reference>
<gene>
    <name evidence="9" type="ORF">GCM10025789_06130</name>
</gene>
<comment type="similarity">
    <text evidence="6">Belongs to the ABC-4 integral membrane protein family.</text>
</comment>
<feature type="transmembrane region" description="Helical" evidence="7">
    <location>
        <begin position="375"/>
        <end position="397"/>
    </location>
</feature>
<evidence type="ECO:0000313" key="9">
    <source>
        <dbReference type="EMBL" id="GAA4891905.1"/>
    </source>
</evidence>
<dbReference type="InterPro" id="IPR029068">
    <property type="entry name" value="Glyas_Bleomycin-R_OHBP_Dase"/>
</dbReference>
<feature type="transmembrane region" description="Helical" evidence="7">
    <location>
        <begin position="450"/>
        <end position="468"/>
    </location>
</feature>
<comment type="subcellular location">
    <subcellularLocation>
        <location evidence="1">Cell membrane</location>
        <topology evidence="1">Multi-pass membrane protein</topology>
    </subcellularLocation>
</comment>
<evidence type="ECO:0000256" key="2">
    <source>
        <dbReference type="ARBA" id="ARBA00022475"/>
    </source>
</evidence>
<dbReference type="InterPro" id="IPR003838">
    <property type="entry name" value="ABC3_permease_C"/>
</dbReference>
<feature type="transmembrane region" description="Helical" evidence="7">
    <location>
        <begin position="409"/>
        <end position="429"/>
    </location>
</feature>
<evidence type="ECO:0000256" key="5">
    <source>
        <dbReference type="ARBA" id="ARBA00023136"/>
    </source>
</evidence>
<feature type="transmembrane region" description="Helical" evidence="7">
    <location>
        <begin position="330"/>
        <end position="355"/>
    </location>
</feature>
<keyword evidence="2" id="KW-1003">Cell membrane</keyword>
<dbReference type="RefSeq" id="WP_345578799.1">
    <property type="nucleotide sequence ID" value="NZ_BAABLV010000008.1"/>
</dbReference>
<proteinExistence type="inferred from homology"/>
<dbReference type="EMBL" id="BAABLV010000008">
    <property type="protein sequence ID" value="GAA4891905.1"/>
    <property type="molecule type" value="Genomic_DNA"/>
</dbReference>
<comment type="caution">
    <text evidence="9">The sequence shown here is derived from an EMBL/GenBank/DDBJ whole genome shotgun (WGS) entry which is preliminary data.</text>
</comment>
<feature type="transmembrane region" description="Helical" evidence="7">
    <location>
        <begin position="761"/>
        <end position="779"/>
    </location>
</feature>
<evidence type="ECO:0000256" key="3">
    <source>
        <dbReference type="ARBA" id="ARBA00022692"/>
    </source>
</evidence>
<feature type="transmembrane region" description="Helical" evidence="7">
    <location>
        <begin position="480"/>
        <end position="501"/>
    </location>
</feature>
<feature type="transmembrane region" description="Helical" evidence="7">
    <location>
        <begin position="538"/>
        <end position="559"/>
    </location>
</feature>
<dbReference type="SUPFAM" id="SSF54593">
    <property type="entry name" value="Glyoxalase/Bleomycin resistance protein/Dihydroxybiphenyl dioxygenase"/>
    <property type="match status" value="1"/>
</dbReference>
<evidence type="ECO:0000259" key="8">
    <source>
        <dbReference type="Pfam" id="PF02687"/>
    </source>
</evidence>
<evidence type="ECO:0000256" key="6">
    <source>
        <dbReference type="ARBA" id="ARBA00038076"/>
    </source>
</evidence>
<evidence type="ECO:0000256" key="1">
    <source>
        <dbReference type="ARBA" id="ARBA00004651"/>
    </source>
</evidence>
<sequence length="896" mass="93542">MNALTMVWRQFSAERWPALLLALSVAILAALATATPRLMASLDDRQLAQELSGLSAIQGDVTGSWAESTSSSPVTGLADPWAPHREALGAVRGAQPEPLRSLLGAPQFVADVPTVVDITPEVGTGYYEARFLFFVDPDLGEVAELVEGAWPAPRPVEEGRMGITPTGPQEVAALAEAAERLGWEIGEQITETLVLSGTFRPLDPDDNRWEHVSYGRTIVEEPHPDRGVRLVTGLFLPPSYLAAATPVEELGPGVTETLTVHAWFGVETSHVADVRVRELRAQLTGLLAERYPVVLPGAVEEGPPPTQVRLASELGDALERVAAQQDVTRAAVAVAAVGPLAVSLALLVLAAQLVVERRRTAVELVTARGLSWHQLRSLLTVEALVLGVPAAVAGHLLGAAVTPGATTPWAWLPTILIGCATALALAWAARGVATSRARSDLRSRPGRRRIAVEAVIAIATAAALWALLTREGSGAEGIDVLATATPVLITLAACLVALRLYPVPLRLAGRWLRRRRGLPAFLGTVRAHRDPAGGLTPVFTVVLGTTIAVLSATLLGSVITGTERATWEATGSSMHVSGPRVSDEMLTEIRSLDGVRAIARIHDAGSNHRLSQDGETRVRLWLAEPAVEEAYAASPFGSPLPPGLFGADGDPGVVLGSAVGVQTGAAQLEGVGPVRVLGHLVAPPGVRTGSAWAMLSTERWPAGVDLPPATLALVSLAPGADPAGVSEEVAAIIGEARITTVDAELRAVRDTPTVSGLTRTFAALTLATAILLTLTLLGAQLMATRARTHLGAILRTLGMGRRELRTLTTWEIAPSAVLGLVVGTGLGIGLAALLLATLDFRSLTGGAQAPPLHLDPALLGGVVGVLALTVVLAIAATAWLAGRADLAQELRIGEER</sequence>